<organism evidence="1 2">
    <name type="scientific">Parasponia andersonii</name>
    <name type="common">Sponia andersonii</name>
    <dbReference type="NCBI Taxonomy" id="3476"/>
    <lineage>
        <taxon>Eukaryota</taxon>
        <taxon>Viridiplantae</taxon>
        <taxon>Streptophyta</taxon>
        <taxon>Embryophyta</taxon>
        <taxon>Tracheophyta</taxon>
        <taxon>Spermatophyta</taxon>
        <taxon>Magnoliopsida</taxon>
        <taxon>eudicotyledons</taxon>
        <taxon>Gunneridae</taxon>
        <taxon>Pentapetalae</taxon>
        <taxon>rosids</taxon>
        <taxon>fabids</taxon>
        <taxon>Rosales</taxon>
        <taxon>Cannabaceae</taxon>
        <taxon>Parasponia</taxon>
    </lineage>
</organism>
<keyword evidence="2" id="KW-1185">Reference proteome</keyword>
<comment type="caution">
    <text evidence="1">The sequence shown here is derived from an EMBL/GenBank/DDBJ whole genome shotgun (WGS) entry which is preliminary data.</text>
</comment>
<dbReference type="Proteomes" id="UP000237105">
    <property type="component" value="Unassembled WGS sequence"/>
</dbReference>
<gene>
    <name evidence="1" type="ORF">PanWU01x14_049510</name>
</gene>
<protein>
    <submittedName>
        <fullName evidence="1">Uncharacterized protein</fullName>
    </submittedName>
</protein>
<sequence length="116" mass="13683">MENKENDDNDHEDQEEWLDKEIRRLSDCILEDQEVEMEMGLHNYGVREELERGNWANFIDDDHDIIYRLSSSHAELSDEESYWQSCSSSAVNSSLFHGEGDVEWGDQMLSLWQQPN</sequence>
<dbReference type="AlphaFoldDB" id="A0A2P5DMP3"/>
<reference evidence="2" key="1">
    <citation type="submission" date="2016-06" db="EMBL/GenBank/DDBJ databases">
        <title>Parallel loss of symbiosis genes in relatives of nitrogen-fixing non-legume Parasponia.</title>
        <authorList>
            <person name="Van Velzen R."/>
            <person name="Holmer R."/>
            <person name="Bu F."/>
            <person name="Rutten L."/>
            <person name="Van Zeijl A."/>
            <person name="Liu W."/>
            <person name="Santuari L."/>
            <person name="Cao Q."/>
            <person name="Sharma T."/>
            <person name="Shen D."/>
            <person name="Roswanjaya Y."/>
            <person name="Wardhani T."/>
            <person name="Kalhor M.S."/>
            <person name="Jansen J."/>
            <person name="Van den Hoogen J."/>
            <person name="Gungor B."/>
            <person name="Hartog M."/>
            <person name="Hontelez J."/>
            <person name="Verver J."/>
            <person name="Yang W.-C."/>
            <person name="Schijlen E."/>
            <person name="Repin R."/>
            <person name="Schilthuizen M."/>
            <person name="Schranz E."/>
            <person name="Heidstra R."/>
            <person name="Miyata K."/>
            <person name="Fedorova E."/>
            <person name="Kohlen W."/>
            <person name="Bisseling T."/>
            <person name="Smit S."/>
            <person name="Geurts R."/>
        </authorList>
    </citation>
    <scope>NUCLEOTIDE SEQUENCE [LARGE SCALE GENOMIC DNA]</scope>
    <source>
        <strain evidence="2">cv. WU1-14</strain>
    </source>
</reference>
<evidence type="ECO:0000313" key="1">
    <source>
        <dbReference type="EMBL" id="PON74544.1"/>
    </source>
</evidence>
<proteinExistence type="predicted"/>
<name>A0A2P5DMP3_PARAD</name>
<dbReference type="EMBL" id="JXTB01000028">
    <property type="protein sequence ID" value="PON74544.1"/>
    <property type="molecule type" value="Genomic_DNA"/>
</dbReference>
<accession>A0A2P5DMP3</accession>
<evidence type="ECO:0000313" key="2">
    <source>
        <dbReference type="Proteomes" id="UP000237105"/>
    </source>
</evidence>